<name>A0A0W8FTA4_9ZZZZ</name>
<dbReference type="InterPro" id="IPR034079">
    <property type="entry name" value="R3H_KhpB"/>
</dbReference>
<keyword evidence="1" id="KW-0963">Cytoplasm</keyword>
<dbReference type="PROSITE" id="PS51061">
    <property type="entry name" value="R3H"/>
    <property type="match status" value="1"/>
</dbReference>
<dbReference type="PANTHER" id="PTHR35800:SF1">
    <property type="entry name" value="RNA-BINDING PROTEIN KHPB"/>
    <property type="match status" value="1"/>
</dbReference>
<dbReference type="InterPro" id="IPR038247">
    <property type="entry name" value="Jag_N_dom_sf"/>
</dbReference>
<dbReference type="InterPro" id="IPR032782">
    <property type="entry name" value="KhpB_N"/>
</dbReference>
<dbReference type="EMBL" id="LNQE01000863">
    <property type="protein sequence ID" value="KUG24086.1"/>
    <property type="molecule type" value="Genomic_DNA"/>
</dbReference>
<dbReference type="Gene3D" id="3.30.1370.50">
    <property type="entry name" value="R3H-like domain"/>
    <property type="match status" value="1"/>
</dbReference>
<dbReference type="Pfam" id="PF01424">
    <property type="entry name" value="R3H"/>
    <property type="match status" value="1"/>
</dbReference>
<dbReference type="InterPro" id="IPR036867">
    <property type="entry name" value="R3H_dom_sf"/>
</dbReference>
<accession>A0A0W8FTA4</accession>
<feature type="domain" description="R3H" evidence="7">
    <location>
        <begin position="197"/>
        <end position="263"/>
    </location>
</feature>
<dbReference type="CDD" id="cd02644">
    <property type="entry name" value="R3H_jag"/>
    <property type="match status" value="1"/>
</dbReference>
<dbReference type="NCBIfam" id="NF041568">
    <property type="entry name" value="Jag_EloR"/>
    <property type="match status" value="1"/>
</dbReference>
<evidence type="ECO:0000256" key="6">
    <source>
        <dbReference type="SAM" id="MobiDB-lite"/>
    </source>
</evidence>
<reference evidence="8" key="1">
    <citation type="journal article" date="2015" name="Proc. Natl. Acad. Sci. U.S.A.">
        <title>Networks of energetic and metabolic interactions define dynamics in microbial communities.</title>
        <authorList>
            <person name="Embree M."/>
            <person name="Liu J.K."/>
            <person name="Al-Bassam M.M."/>
            <person name="Zengler K."/>
        </authorList>
    </citation>
    <scope>NUCLEOTIDE SEQUENCE</scope>
</reference>
<dbReference type="InterPro" id="IPR001374">
    <property type="entry name" value="R3H_dom"/>
</dbReference>
<feature type="compositionally biased region" description="Basic and acidic residues" evidence="6">
    <location>
        <begin position="70"/>
        <end position="103"/>
    </location>
</feature>
<dbReference type="SMART" id="SM01245">
    <property type="entry name" value="Jag_N"/>
    <property type="match status" value="1"/>
</dbReference>
<comment type="caution">
    <text evidence="8">The sequence shown here is derived from an EMBL/GenBank/DDBJ whole genome shotgun (WGS) entry which is preliminary data.</text>
</comment>
<dbReference type="SMART" id="SM00393">
    <property type="entry name" value="R3H"/>
    <property type="match status" value="1"/>
</dbReference>
<dbReference type="GO" id="GO:0003723">
    <property type="term" value="F:RNA binding"/>
    <property type="evidence" value="ECO:0007669"/>
    <property type="project" value="UniProtKB-KW"/>
</dbReference>
<dbReference type="Gene3D" id="3.30.30.80">
    <property type="entry name" value="probable RNA-binding protein from clostridium symbiosum atcc 14940"/>
    <property type="match status" value="1"/>
</dbReference>
<feature type="region of interest" description="Disordered" evidence="6">
    <location>
        <begin position="68"/>
        <end position="112"/>
    </location>
</feature>
<dbReference type="GO" id="GO:0071555">
    <property type="term" value="P:cell wall organization"/>
    <property type="evidence" value="ECO:0007669"/>
    <property type="project" value="UniProtKB-KW"/>
</dbReference>
<dbReference type="AlphaFoldDB" id="A0A0W8FTA4"/>
<evidence type="ECO:0000256" key="2">
    <source>
        <dbReference type="ARBA" id="ARBA00022884"/>
    </source>
</evidence>
<dbReference type="GO" id="GO:0008360">
    <property type="term" value="P:regulation of cell shape"/>
    <property type="evidence" value="ECO:0007669"/>
    <property type="project" value="UniProtKB-KW"/>
</dbReference>
<dbReference type="InterPro" id="IPR038008">
    <property type="entry name" value="Jag_KH"/>
</dbReference>
<dbReference type="Pfam" id="PF14804">
    <property type="entry name" value="Jag_N"/>
    <property type="match status" value="1"/>
</dbReference>
<evidence type="ECO:0000256" key="4">
    <source>
        <dbReference type="ARBA" id="ARBA00023186"/>
    </source>
</evidence>
<dbReference type="SUPFAM" id="SSF82708">
    <property type="entry name" value="R3H domain"/>
    <property type="match status" value="1"/>
</dbReference>
<dbReference type="Pfam" id="PF13083">
    <property type="entry name" value="KH_KhpA-B"/>
    <property type="match status" value="1"/>
</dbReference>
<dbReference type="Gene3D" id="3.30.300.20">
    <property type="match status" value="1"/>
</dbReference>
<evidence type="ECO:0000256" key="5">
    <source>
        <dbReference type="ARBA" id="ARBA00023316"/>
    </source>
</evidence>
<keyword evidence="4" id="KW-0143">Chaperone</keyword>
<dbReference type="InterPro" id="IPR015946">
    <property type="entry name" value="KH_dom-like_a/b"/>
</dbReference>
<dbReference type="SUPFAM" id="SSF54814">
    <property type="entry name" value="Prokaryotic type KH domain (KH-domain type II)"/>
    <property type="match status" value="1"/>
</dbReference>
<dbReference type="InterPro" id="IPR039247">
    <property type="entry name" value="KhpB"/>
</dbReference>
<keyword evidence="3" id="KW-0133">Cell shape</keyword>
<dbReference type="CDD" id="cd02414">
    <property type="entry name" value="KH-II_Jag"/>
    <property type="match status" value="1"/>
</dbReference>
<evidence type="ECO:0000256" key="1">
    <source>
        <dbReference type="ARBA" id="ARBA00022490"/>
    </source>
</evidence>
<organism evidence="8">
    <name type="scientific">hydrocarbon metagenome</name>
    <dbReference type="NCBI Taxonomy" id="938273"/>
    <lineage>
        <taxon>unclassified sequences</taxon>
        <taxon>metagenomes</taxon>
        <taxon>ecological metagenomes</taxon>
    </lineage>
</organism>
<proteinExistence type="inferred from homology"/>
<gene>
    <name evidence="8" type="ORF">ASZ90_006091</name>
</gene>
<evidence type="ECO:0000256" key="3">
    <source>
        <dbReference type="ARBA" id="ARBA00022960"/>
    </source>
</evidence>
<evidence type="ECO:0000313" key="8">
    <source>
        <dbReference type="EMBL" id="KUG24086.1"/>
    </source>
</evidence>
<keyword evidence="2" id="KW-0694">RNA-binding</keyword>
<sequence>MDSRTMEIEEKSIDEAIEKACREFGVPREKLNIEIISEESGGFLGIFSKKAKIRASLLSLNIDFSFADNPADKQEPRTETQAKSEKENTPERRIVTEKPKKQAESAVVSDSTSDSTLASKAKDLLDGILQRIPLECLVTVNETPEKIILNIEGDNSGLLIGKRGQNIDALQYILNKAINKLNNGHKMIMIDSGEYRKRREEFLLGLAERIREKVKKTMKPVSIGHMNAHDRRLIHLVLQEDESLITQSRGEGKFRKIVILPARTGNARHGREKRQK</sequence>
<dbReference type="HAMAP" id="MF_00867">
    <property type="entry name" value="KhpB"/>
    <property type="match status" value="1"/>
</dbReference>
<evidence type="ECO:0000259" key="7">
    <source>
        <dbReference type="PROSITE" id="PS51061"/>
    </source>
</evidence>
<dbReference type="InterPro" id="IPR009019">
    <property type="entry name" value="KH_sf_prok-type"/>
</dbReference>
<keyword evidence="5" id="KW-0961">Cell wall biogenesis/degradation</keyword>
<dbReference type="PANTHER" id="PTHR35800">
    <property type="entry name" value="PROTEIN JAG"/>
    <property type="match status" value="1"/>
</dbReference>
<protein>
    <submittedName>
        <fullName evidence="8">Rna-binding protein jag</fullName>
    </submittedName>
</protein>